<dbReference type="EC" id="3.1.3.-" evidence="12"/>
<accession>A0A5M8FPB9</accession>
<evidence type="ECO:0000256" key="11">
    <source>
        <dbReference type="ARBA" id="ARBA00022884"/>
    </source>
</evidence>
<evidence type="ECO:0000256" key="7">
    <source>
        <dbReference type="ARBA" id="ARBA00022800"/>
    </source>
</evidence>
<comment type="domain">
    <text evidence="12">Comprises two domains: an N-terminal domain containing the nucleotidyltransferase activity and a C-terminal HD domain associated with both phosphodiesterase and phosphatase activities.</text>
</comment>
<feature type="binding site" evidence="12">
    <location>
        <position position="157"/>
    </location>
    <ligand>
        <name>CTP</name>
        <dbReference type="ChEBI" id="CHEBI:37563"/>
    </ligand>
</feature>
<dbReference type="HAMAP" id="MF_01262">
    <property type="entry name" value="CCA_bact_type2"/>
    <property type="match status" value="1"/>
</dbReference>
<keyword evidence="10 12" id="KW-0460">Magnesium</keyword>
<dbReference type="GO" id="GO:0005524">
    <property type="term" value="F:ATP binding"/>
    <property type="evidence" value="ECO:0007669"/>
    <property type="project" value="UniProtKB-UniRule"/>
</dbReference>
<dbReference type="GO" id="GO:0001680">
    <property type="term" value="P:tRNA 3'-terminal CCA addition"/>
    <property type="evidence" value="ECO:0007669"/>
    <property type="project" value="UniProtKB-UniRule"/>
</dbReference>
<feature type="binding site" evidence="12">
    <location>
        <position position="111"/>
    </location>
    <ligand>
        <name>CTP</name>
        <dbReference type="ChEBI" id="CHEBI:37563"/>
    </ligand>
</feature>
<comment type="subunit">
    <text evidence="12">Monomer. Can also form homodimers and oligomers.</text>
</comment>
<dbReference type="EC" id="2.7.7.72" evidence="12"/>
<dbReference type="AlphaFoldDB" id="A0A5M8FPB9"/>
<dbReference type="GO" id="GO:0000049">
    <property type="term" value="F:tRNA binding"/>
    <property type="evidence" value="ECO:0007669"/>
    <property type="project" value="UniProtKB-UniRule"/>
</dbReference>
<dbReference type="InterPro" id="IPR032828">
    <property type="entry name" value="PolyA_RNA-bd"/>
</dbReference>
<dbReference type="GO" id="GO:0004112">
    <property type="term" value="F:cyclic-nucleotide phosphodiesterase activity"/>
    <property type="evidence" value="ECO:0007669"/>
    <property type="project" value="UniProtKB-UniRule"/>
</dbReference>
<dbReference type="PANTHER" id="PTHR47545:SF1">
    <property type="entry name" value="MULTIFUNCTIONAL CCA PROTEIN"/>
    <property type="match status" value="1"/>
</dbReference>
<keyword evidence="12" id="KW-0511">Multifunctional enzyme</keyword>
<evidence type="ECO:0000313" key="15">
    <source>
        <dbReference type="Proteomes" id="UP000322981"/>
    </source>
</evidence>
<keyword evidence="5 12" id="KW-0479">Metal-binding</keyword>
<dbReference type="OrthoDB" id="9805698at2"/>
<evidence type="ECO:0000259" key="13">
    <source>
        <dbReference type="PROSITE" id="PS51831"/>
    </source>
</evidence>
<dbReference type="GO" id="GO:0000287">
    <property type="term" value="F:magnesium ion binding"/>
    <property type="evidence" value="ECO:0007669"/>
    <property type="project" value="UniProtKB-UniRule"/>
</dbReference>
<dbReference type="InterPro" id="IPR003607">
    <property type="entry name" value="HD/PDEase_dom"/>
</dbReference>
<dbReference type="GO" id="GO:0160016">
    <property type="term" value="F:CCACCA tRNA nucleotidyltransferase activity"/>
    <property type="evidence" value="ECO:0007669"/>
    <property type="project" value="RHEA"/>
</dbReference>
<proteinExistence type="inferred from homology"/>
<comment type="similarity">
    <text evidence="12">Belongs to the tRNA nucleotidyltransferase/poly(A) polymerase family. Bacterial CCA-adding enzyme type 1 subfamily.</text>
</comment>
<feature type="binding site" evidence="12">
    <location>
        <position position="31"/>
    </location>
    <ligand>
        <name>ATP</name>
        <dbReference type="ChEBI" id="CHEBI:30616"/>
    </ligand>
</feature>
<feature type="binding site" evidence="12">
    <location>
        <position position="157"/>
    </location>
    <ligand>
        <name>ATP</name>
        <dbReference type="ChEBI" id="CHEBI:30616"/>
    </ligand>
</feature>
<dbReference type="CDD" id="cd05398">
    <property type="entry name" value="NT_ClassII-CCAase"/>
    <property type="match status" value="1"/>
</dbReference>
<comment type="catalytic activity">
    <reaction evidence="12">
        <text>a tRNA with a 3' CCA end + 2 CTP + ATP = a tRNA with a 3' CCACCA end + 3 diphosphate</text>
        <dbReference type="Rhea" id="RHEA:76235"/>
        <dbReference type="Rhea" id="RHEA-COMP:10468"/>
        <dbReference type="Rhea" id="RHEA-COMP:18655"/>
        <dbReference type="ChEBI" id="CHEBI:30616"/>
        <dbReference type="ChEBI" id="CHEBI:33019"/>
        <dbReference type="ChEBI" id="CHEBI:37563"/>
        <dbReference type="ChEBI" id="CHEBI:83071"/>
        <dbReference type="ChEBI" id="CHEBI:195187"/>
    </reaction>
</comment>
<dbReference type="HAMAP" id="MF_01261">
    <property type="entry name" value="CCA_bact_type1"/>
    <property type="match status" value="1"/>
</dbReference>
<dbReference type="InterPro" id="IPR006674">
    <property type="entry name" value="HD_domain"/>
</dbReference>
<evidence type="ECO:0000256" key="5">
    <source>
        <dbReference type="ARBA" id="ARBA00022723"/>
    </source>
</evidence>
<dbReference type="NCBIfam" id="NF008137">
    <property type="entry name" value="PRK10885.1"/>
    <property type="match status" value="1"/>
</dbReference>
<dbReference type="Pfam" id="PF12627">
    <property type="entry name" value="PolyA_pol_RNAbd"/>
    <property type="match status" value="1"/>
</dbReference>
<keyword evidence="15" id="KW-1185">Reference proteome</keyword>
<dbReference type="GO" id="GO:0004810">
    <property type="term" value="F:CCA tRNA nucleotidyltransferase activity"/>
    <property type="evidence" value="ECO:0007669"/>
    <property type="project" value="UniProtKB-UniRule"/>
</dbReference>
<evidence type="ECO:0000256" key="8">
    <source>
        <dbReference type="ARBA" id="ARBA00022801"/>
    </source>
</evidence>
<name>A0A5M8FPB9_9GAMM</name>
<dbReference type="InterPro" id="IPR012006">
    <property type="entry name" value="CCA_bact"/>
</dbReference>
<dbReference type="InterPro" id="IPR002646">
    <property type="entry name" value="PolA_pol_head_dom"/>
</dbReference>
<evidence type="ECO:0000256" key="12">
    <source>
        <dbReference type="HAMAP-Rule" id="MF_01261"/>
    </source>
</evidence>
<dbReference type="SUPFAM" id="SSF81301">
    <property type="entry name" value="Nucleotidyltransferase"/>
    <property type="match status" value="1"/>
</dbReference>
<comment type="catalytic activity">
    <reaction evidence="12">
        <text>a tRNA precursor + 2 CTP + ATP = a tRNA with a 3' CCA end + 3 diphosphate</text>
        <dbReference type="Rhea" id="RHEA:14433"/>
        <dbReference type="Rhea" id="RHEA-COMP:10465"/>
        <dbReference type="Rhea" id="RHEA-COMP:10468"/>
        <dbReference type="ChEBI" id="CHEBI:30616"/>
        <dbReference type="ChEBI" id="CHEBI:33019"/>
        <dbReference type="ChEBI" id="CHEBI:37563"/>
        <dbReference type="ChEBI" id="CHEBI:74896"/>
        <dbReference type="ChEBI" id="CHEBI:83071"/>
        <dbReference type="EC" id="2.7.7.72"/>
    </reaction>
</comment>
<evidence type="ECO:0000256" key="3">
    <source>
        <dbReference type="ARBA" id="ARBA00022694"/>
    </source>
</evidence>
<dbReference type="RefSeq" id="WP_150091963.1">
    <property type="nucleotide sequence ID" value="NZ_JBFUOH010000001.1"/>
</dbReference>
<dbReference type="PIRSF" id="PIRSF000813">
    <property type="entry name" value="CCA_bact"/>
    <property type="match status" value="1"/>
</dbReference>
<feature type="binding site" evidence="12">
    <location>
        <position position="43"/>
    </location>
    <ligand>
        <name>Mg(2+)</name>
        <dbReference type="ChEBI" id="CHEBI:18420"/>
    </ligand>
</feature>
<comment type="cofactor">
    <cofactor evidence="12">
        <name>Ni(2+)</name>
        <dbReference type="ChEBI" id="CHEBI:49786"/>
    </cofactor>
    <text evidence="12">Nickel for phosphatase activity.</text>
</comment>
<feature type="binding site" evidence="12">
    <location>
        <position position="28"/>
    </location>
    <ligand>
        <name>ATP</name>
        <dbReference type="ChEBI" id="CHEBI:30616"/>
    </ligand>
</feature>
<evidence type="ECO:0000256" key="2">
    <source>
        <dbReference type="ARBA" id="ARBA00022679"/>
    </source>
</evidence>
<keyword evidence="7 12" id="KW-0692">RNA repair</keyword>
<feature type="binding site" evidence="12">
    <location>
        <position position="41"/>
    </location>
    <ligand>
        <name>Mg(2+)</name>
        <dbReference type="ChEBI" id="CHEBI:18420"/>
    </ligand>
</feature>
<comment type="miscellaneous">
    <text evidence="12">A single active site specifically recognizes both ATP and CTP and is responsible for their addition.</text>
</comment>
<dbReference type="GO" id="GO:0016791">
    <property type="term" value="F:phosphatase activity"/>
    <property type="evidence" value="ECO:0007669"/>
    <property type="project" value="UniProtKB-UniRule"/>
</dbReference>
<protein>
    <recommendedName>
        <fullName evidence="12">Multifunctional CCA protein</fullName>
    </recommendedName>
    <domain>
        <recommendedName>
            <fullName evidence="12">CCA-adding enzyme</fullName>
            <ecNumber evidence="12">2.7.7.72</ecNumber>
        </recommendedName>
        <alternativeName>
            <fullName evidence="12">CCA tRNA nucleotidyltransferase</fullName>
        </alternativeName>
        <alternativeName>
            <fullName evidence="12">tRNA CCA-pyrophosphorylase</fullName>
        </alternativeName>
        <alternativeName>
            <fullName evidence="12">tRNA adenylyl-/cytidylyl-transferase</fullName>
        </alternativeName>
        <alternativeName>
            <fullName evidence="12">tRNA nucleotidyltransferase</fullName>
        </alternativeName>
        <alternativeName>
            <fullName evidence="12">tRNA-NT</fullName>
        </alternativeName>
    </domain>
    <domain>
        <recommendedName>
            <fullName evidence="12">2'-nucleotidase</fullName>
            <ecNumber evidence="12">3.1.3.-</ecNumber>
        </recommendedName>
    </domain>
    <domain>
        <recommendedName>
            <fullName evidence="12">2',3'-cyclic phosphodiesterase</fullName>
            <ecNumber evidence="12">3.1.4.-</ecNumber>
        </recommendedName>
    </domain>
    <domain>
        <recommendedName>
            <fullName evidence="12">Phosphatase</fullName>
        </recommendedName>
    </domain>
</protein>
<evidence type="ECO:0000256" key="1">
    <source>
        <dbReference type="ARBA" id="ARBA00022596"/>
    </source>
</evidence>
<comment type="function">
    <text evidence="12">Catalyzes the addition and repair of the essential 3'-terminal CCA sequence in tRNAs without using a nucleic acid template. Adds these three nucleotides in the order of C, C, and A to the tRNA nucleotide-73, using CTP and ATP as substrates and producing inorganic pyrophosphate. tRNA 3'-terminal CCA addition is required both for tRNA processing and repair. Also involved in tRNA surveillance by mediating tandem CCA addition to generate a CCACCA at the 3' terminus of unstable tRNAs. While stable tRNAs receive only 3'-terminal CCA, unstable tRNAs are marked with CCACCA and rapidly degraded.</text>
</comment>
<keyword evidence="11 12" id="KW-0694">RNA-binding</keyword>
<keyword evidence="2 12" id="KW-0808">Transferase</keyword>
<dbReference type="CDD" id="cd00077">
    <property type="entry name" value="HDc"/>
    <property type="match status" value="1"/>
</dbReference>
<keyword evidence="4 12" id="KW-0548">Nucleotidyltransferase</keyword>
<keyword evidence="1 12" id="KW-0533">Nickel</keyword>
<dbReference type="EC" id="3.1.4.-" evidence="12"/>
<reference evidence="14 15" key="1">
    <citation type="submission" date="2019-09" db="EMBL/GenBank/DDBJ databases">
        <title>Whole-genome sequence of the purple sulfur bacterium Thiohalocapsa marina DSM 19078.</title>
        <authorList>
            <person name="Kyndt J.A."/>
            <person name="Meyer T.E."/>
        </authorList>
    </citation>
    <scope>NUCLEOTIDE SEQUENCE [LARGE SCALE GENOMIC DNA]</scope>
    <source>
        <strain evidence="14 15">DSM 19078</strain>
    </source>
</reference>
<keyword evidence="9 12" id="KW-0067">ATP-binding</keyword>
<feature type="binding site" evidence="12">
    <location>
        <position position="31"/>
    </location>
    <ligand>
        <name>CTP</name>
        <dbReference type="ChEBI" id="CHEBI:37563"/>
    </ligand>
</feature>
<feature type="domain" description="HD" evidence="13">
    <location>
        <begin position="248"/>
        <end position="349"/>
    </location>
</feature>
<comment type="caution">
    <text evidence="14">The sequence shown here is derived from an EMBL/GenBank/DDBJ whole genome shotgun (WGS) entry which is preliminary data.</text>
</comment>
<evidence type="ECO:0000313" key="14">
    <source>
        <dbReference type="EMBL" id="KAA6185820.1"/>
    </source>
</evidence>
<evidence type="ECO:0000256" key="10">
    <source>
        <dbReference type="ARBA" id="ARBA00022842"/>
    </source>
</evidence>
<dbReference type="EMBL" id="VWXX01000007">
    <property type="protein sequence ID" value="KAA6185820.1"/>
    <property type="molecule type" value="Genomic_DNA"/>
</dbReference>
<dbReference type="SUPFAM" id="SSF81891">
    <property type="entry name" value="Poly A polymerase C-terminal region-like"/>
    <property type="match status" value="1"/>
</dbReference>
<dbReference type="Gene3D" id="3.30.460.10">
    <property type="entry name" value="Beta Polymerase, domain 2"/>
    <property type="match status" value="1"/>
</dbReference>
<keyword evidence="8 12" id="KW-0378">Hydrolase</keyword>
<keyword evidence="6 12" id="KW-0547">Nucleotide-binding</keyword>
<dbReference type="PANTHER" id="PTHR47545">
    <property type="entry name" value="MULTIFUNCTIONAL CCA PROTEIN"/>
    <property type="match status" value="1"/>
</dbReference>
<feature type="binding site" evidence="12">
    <location>
        <position position="28"/>
    </location>
    <ligand>
        <name>CTP</name>
        <dbReference type="ChEBI" id="CHEBI:37563"/>
    </ligand>
</feature>
<feature type="binding site" evidence="12">
    <location>
        <position position="160"/>
    </location>
    <ligand>
        <name>ATP</name>
        <dbReference type="ChEBI" id="CHEBI:30616"/>
    </ligand>
</feature>
<dbReference type="InterPro" id="IPR043519">
    <property type="entry name" value="NT_sf"/>
</dbReference>
<comment type="cofactor">
    <cofactor evidence="12">
        <name>Mg(2+)</name>
        <dbReference type="ChEBI" id="CHEBI:18420"/>
    </cofactor>
    <text evidence="12">Magnesium is required for nucleotidyltransferase activity.</text>
</comment>
<keyword evidence="3 12" id="KW-0819">tRNA processing</keyword>
<organism evidence="14 15">
    <name type="scientific">Thiohalocapsa marina</name>
    <dbReference type="NCBI Taxonomy" id="424902"/>
    <lineage>
        <taxon>Bacteria</taxon>
        <taxon>Pseudomonadati</taxon>
        <taxon>Pseudomonadota</taxon>
        <taxon>Gammaproteobacteria</taxon>
        <taxon>Chromatiales</taxon>
        <taxon>Chromatiaceae</taxon>
        <taxon>Thiohalocapsa</taxon>
    </lineage>
</organism>
<feature type="binding site" evidence="12">
    <location>
        <position position="111"/>
    </location>
    <ligand>
        <name>ATP</name>
        <dbReference type="ChEBI" id="CHEBI:30616"/>
    </ligand>
</feature>
<dbReference type="Gene3D" id="1.10.3090.10">
    <property type="entry name" value="cca-adding enzyme, domain 2"/>
    <property type="match status" value="1"/>
</dbReference>
<dbReference type="InterPro" id="IPR050124">
    <property type="entry name" value="tRNA_CCA-adding_enzyme"/>
</dbReference>
<evidence type="ECO:0000256" key="4">
    <source>
        <dbReference type="ARBA" id="ARBA00022695"/>
    </source>
</evidence>
<gene>
    <name evidence="12" type="primary">cca</name>
    <name evidence="14" type="ORF">F2Q65_07410</name>
</gene>
<feature type="binding site" evidence="12">
    <location>
        <position position="160"/>
    </location>
    <ligand>
        <name>CTP</name>
        <dbReference type="ChEBI" id="CHEBI:37563"/>
    </ligand>
</feature>
<evidence type="ECO:0000256" key="9">
    <source>
        <dbReference type="ARBA" id="ARBA00022840"/>
    </source>
</evidence>
<sequence>MQRGTHTERWPPPPTEAADGLEVYLVGGAVRDRLLGLPVDELDYVVIGATADDMRRRGFRQVGKDFPVFLHPHSKDEYALARTERKTAPGYHGFAVHADPSVTLEQDLERRDLTINALAEDPQGRIIDPYGGCADLERRLLRHVSPAFAEDPVRILRTARFAARYAELGFRVAPETQALMRSMVAAGEVDALVPERVWQELVRALGEARPSVFFGVLRDCGALARLLPELDRLWGVPQPARWHPEIDTGVHVMLVLDMAARLSPLPEVRFAALCHDLGKGTTPLEILPRHHGHEERSVDLLEGVCARFRVPRRFCELARITARYHGKAHKVAELRASTVLNLFEGADLFRRPERFEQMLLACEADYRGRQGFEDRAYLQGGLMREYADAVRAIDIGAIARACVQPGDIQSAVHDARLQAIRTVRRRVGPLPEAG</sequence>
<evidence type="ECO:0000256" key="6">
    <source>
        <dbReference type="ARBA" id="ARBA00022741"/>
    </source>
</evidence>
<dbReference type="Pfam" id="PF01966">
    <property type="entry name" value="HD"/>
    <property type="match status" value="1"/>
</dbReference>
<dbReference type="GO" id="GO:0042245">
    <property type="term" value="P:RNA repair"/>
    <property type="evidence" value="ECO:0007669"/>
    <property type="project" value="UniProtKB-KW"/>
</dbReference>
<dbReference type="Pfam" id="PF01743">
    <property type="entry name" value="PolyA_pol"/>
    <property type="match status" value="1"/>
</dbReference>
<dbReference type="PROSITE" id="PS51831">
    <property type="entry name" value="HD"/>
    <property type="match status" value="1"/>
</dbReference>
<dbReference type="Proteomes" id="UP000322981">
    <property type="component" value="Unassembled WGS sequence"/>
</dbReference>